<dbReference type="Gene3D" id="3.30.70.270">
    <property type="match status" value="1"/>
</dbReference>
<dbReference type="PROSITE" id="PS50887">
    <property type="entry name" value="GGDEF"/>
    <property type="match status" value="1"/>
</dbReference>
<dbReference type="Pfam" id="PF00990">
    <property type="entry name" value="GGDEF"/>
    <property type="match status" value="1"/>
</dbReference>
<gene>
    <name evidence="2" type="ORF">S01H4_23276</name>
</gene>
<dbReference type="AlphaFoldDB" id="X1BXF7"/>
<dbReference type="FunFam" id="3.30.70.270:FF:000001">
    <property type="entry name" value="Diguanylate cyclase domain protein"/>
    <property type="match status" value="1"/>
</dbReference>
<dbReference type="SUPFAM" id="SSF55073">
    <property type="entry name" value="Nucleotide cyclase"/>
    <property type="match status" value="1"/>
</dbReference>
<reference evidence="2" key="1">
    <citation type="journal article" date="2014" name="Front. Microbiol.">
        <title>High frequency of phylogenetically diverse reductive dehalogenase-homologous genes in deep subseafloor sedimentary metagenomes.</title>
        <authorList>
            <person name="Kawai M."/>
            <person name="Futagami T."/>
            <person name="Toyoda A."/>
            <person name="Takaki Y."/>
            <person name="Nishi S."/>
            <person name="Hori S."/>
            <person name="Arai W."/>
            <person name="Tsubouchi T."/>
            <person name="Morono Y."/>
            <person name="Uchiyama I."/>
            <person name="Ito T."/>
            <person name="Fujiyama A."/>
            <person name="Inagaki F."/>
            <person name="Takami H."/>
        </authorList>
    </citation>
    <scope>NUCLEOTIDE SEQUENCE</scope>
    <source>
        <strain evidence="2">Expedition CK06-06</strain>
    </source>
</reference>
<sequence length="186" mass="20971">MIQQVEYLRCELQETKNRVILLENMANRDTLVPVFNRRGFLQELKRTISFAKRYKSCVSLIYLDIDKFKLINDRFGHSAGDKALTEIANILIEHTRASDAIGRIGGDEFAIILHHASNDDALVKAAQLASQVAGRIIEIDSEEVSVTISAGVTELTFDDDPVNVLSRADRMMYANKQFALRQSNIE</sequence>
<evidence type="ECO:0000259" key="1">
    <source>
        <dbReference type="PROSITE" id="PS50887"/>
    </source>
</evidence>
<dbReference type="EMBL" id="BART01010776">
    <property type="protein sequence ID" value="GAG76846.1"/>
    <property type="molecule type" value="Genomic_DNA"/>
</dbReference>
<dbReference type="InterPro" id="IPR050469">
    <property type="entry name" value="Diguanylate_Cyclase"/>
</dbReference>
<dbReference type="InterPro" id="IPR000160">
    <property type="entry name" value="GGDEF_dom"/>
</dbReference>
<name>X1BXF7_9ZZZZ</name>
<organism evidence="2">
    <name type="scientific">marine sediment metagenome</name>
    <dbReference type="NCBI Taxonomy" id="412755"/>
    <lineage>
        <taxon>unclassified sequences</taxon>
        <taxon>metagenomes</taxon>
        <taxon>ecological metagenomes</taxon>
    </lineage>
</organism>
<dbReference type="InterPro" id="IPR029787">
    <property type="entry name" value="Nucleotide_cyclase"/>
</dbReference>
<dbReference type="InterPro" id="IPR043128">
    <property type="entry name" value="Rev_trsase/Diguanyl_cyclase"/>
</dbReference>
<feature type="domain" description="GGDEF" evidence="1">
    <location>
        <begin position="56"/>
        <end position="186"/>
    </location>
</feature>
<protein>
    <recommendedName>
        <fullName evidence="1">GGDEF domain-containing protein</fullName>
    </recommendedName>
</protein>
<dbReference type="PANTHER" id="PTHR45138:SF9">
    <property type="entry name" value="DIGUANYLATE CYCLASE DGCM-RELATED"/>
    <property type="match status" value="1"/>
</dbReference>
<dbReference type="SMART" id="SM00267">
    <property type="entry name" value="GGDEF"/>
    <property type="match status" value="1"/>
</dbReference>
<comment type="caution">
    <text evidence="2">The sequence shown here is derived from an EMBL/GenBank/DDBJ whole genome shotgun (WGS) entry which is preliminary data.</text>
</comment>
<evidence type="ECO:0000313" key="2">
    <source>
        <dbReference type="EMBL" id="GAG76846.1"/>
    </source>
</evidence>
<proteinExistence type="predicted"/>
<dbReference type="CDD" id="cd01949">
    <property type="entry name" value="GGDEF"/>
    <property type="match status" value="1"/>
</dbReference>
<dbReference type="NCBIfam" id="TIGR00254">
    <property type="entry name" value="GGDEF"/>
    <property type="match status" value="1"/>
</dbReference>
<accession>X1BXF7</accession>
<dbReference type="GO" id="GO:0052621">
    <property type="term" value="F:diguanylate cyclase activity"/>
    <property type="evidence" value="ECO:0007669"/>
    <property type="project" value="TreeGrafter"/>
</dbReference>
<dbReference type="PANTHER" id="PTHR45138">
    <property type="entry name" value="REGULATORY COMPONENTS OF SENSORY TRANSDUCTION SYSTEM"/>
    <property type="match status" value="1"/>
</dbReference>